<dbReference type="OrthoDB" id="5241047at2"/>
<sequence length="534" mass="60513">MEEQTKYDEIRVKLGSRLRKTGRHPFLFVGSGIPMRYAELPNWESLLRGICARISDNPFALERYDNEVSGTGKFERYPAIATLMEKDFNRTALADPSFEGFRNEHFDQLKAGTSAFKLFIARYLDTYEPTLLHEELSVLRAASNKISGVITTNYDRFIEGLFPGFKTYAGQSELLLSDIYEVGEIYKIHGSVDNPDSIVITSSDYDSFNTRKAYLVAKILTVFVEYPIVFMGYSMNDKNILNILESLAECLGPEGLGKLRDRMIFVQHGSDVGITYTRQSFGSEASIEMTTITSDDFTPIYQAIAKSETLYPPRLMRTLKKKIFQMDLSTHGTVTTRGFDGISSLPEDAKIIIGIGADTTSKGSPVKANDIYLDAVFDNMNLNPRLVVEQYLPDLLKHNTGGLPIFKYLEVYEGELYDKVSEFAKNHTAIDSYLNSAYRSQKKSFRKQLDVKTVSAIIEMERTSENKPDSLYRKLCFLEIEEYDIDSLETLLKTDIGNNPRIFNDCPEIKRLIRIYDFLKHGSAPDTVTTSANT</sequence>
<dbReference type="Proteomes" id="UP000001377">
    <property type="component" value="Chromosome"/>
</dbReference>
<dbReference type="EMBL" id="CP001726">
    <property type="protein sequence ID" value="ACV56313.1"/>
    <property type="molecule type" value="Genomic_DNA"/>
</dbReference>
<evidence type="ECO:0000313" key="1">
    <source>
        <dbReference type="EMBL" id="ACV56313.1"/>
    </source>
</evidence>
<protein>
    <submittedName>
        <fullName evidence="1">Uncharacterized protein</fullName>
    </submittedName>
</protein>
<dbReference type="STRING" id="479437.Elen_2355"/>
<keyword evidence="2" id="KW-1185">Reference proteome</keyword>
<dbReference type="AlphaFoldDB" id="C8WKF6"/>
<gene>
    <name evidence="1" type="ordered locus">Elen_2355</name>
</gene>
<organism evidence="1 2">
    <name type="scientific">Eggerthella lenta (strain ATCC 25559 / DSM 2243 / CCUG 17323 / JCM 9979 / KCTC 3265 / NCTC 11813 / VPI 0255 / 1899 B)</name>
    <name type="common">Eubacterium lentum</name>
    <dbReference type="NCBI Taxonomy" id="479437"/>
    <lineage>
        <taxon>Bacteria</taxon>
        <taxon>Bacillati</taxon>
        <taxon>Actinomycetota</taxon>
        <taxon>Coriobacteriia</taxon>
        <taxon>Eggerthellales</taxon>
        <taxon>Eggerthellaceae</taxon>
        <taxon>Eggerthella</taxon>
    </lineage>
</organism>
<dbReference type="Pfam" id="PF13289">
    <property type="entry name" value="SIR2_2"/>
    <property type="match status" value="1"/>
</dbReference>
<reference evidence="1 2" key="1">
    <citation type="journal article" date="2009" name="Stand. Genomic Sci.">
        <title>Complete genome sequence of Eggerthella lenta type strain (IPP VPI 0255).</title>
        <authorList>
            <person name="Saunders E."/>
            <person name="Pukall R."/>
            <person name="Abt B."/>
            <person name="Lapidus A."/>
            <person name="Glavina Del Rio T."/>
            <person name="Copeland A."/>
            <person name="Tice H."/>
            <person name="Cheng J.F."/>
            <person name="Lucas S."/>
            <person name="Chen F."/>
            <person name="Nolan M."/>
            <person name="Bruce D."/>
            <person name="Goodwin L."/>
            <person name="Pitluck S."/>
            <person name="Ivanova N."/>
            <person name="Mavromatis K."/>
            <person name="Ovchinnikova G."/>
            <person name="Pati A."/>
            <person name="Chen A."/>
            <person name="Palaniappan K."/>
            <person name="Land M."/>
            <person name="Hauser L."/>
            <person name="Chang Y.J."/>
            <person name="Jeffries C.D."/>
            <person name="Chain P."/>
            <person name="Meincke L."/>
            <person name="Sims D."/>
            <person name="Brettin T."/>
            <person name="Detter J.C."/>
            <person name="Goker M."/>
            <person name="Bristow J."/>
            <person name="Eisen J.A."/>
            <person name="Markowitz V."/>
            <person name="Hugenholtz P."/>
            <person name="Kyrpides N.C."/>
            <person name="Klenk H.P."/>
            <person name="Han C."/>
        </authorList>
    </citation>
    <scope>NUCLEOTIDE SEQUENCE [LARGE SCALE GENOMIC DNA]</scope>
    <source>
        <strain evidence="2">ATCC 25559 / DSM 2243 / CCUG 17323 / JCM 9979 / KCTC 3265 / NCTC 11813 / VPI 0255 / 1899 B</strain>
    </source>
</reference>
<dbReference type="KEGG" id="ele:Elen_2355"/>
<dbReference type="PaxDb" id="479437-Elen_2355"/>
<dbReference type="InterPro" id="IPR011202">
    <property type="entry name" value="UCP014677"/>
</dbReference>
<dbReference type="RefSeq" id="WP_009305056.1">
    <property type="nucleotide sequence ID" value="NC_013204.1"/>
</dbReference>
<name>C8WKF6_EGGLE</name>
<proteinExistence type="predicted"/>
<dbReference type="BioCyc" id="ELEN479437:G1GFY-2377-MONOMER"/>
<dbReference type="HOGENOM" id="CLU_037616_0_0_11"/>
<accession>C8WKF6</accession>
<evidence type="ECO:0000313" key="2">
    <source>
        <dbReference type="Proteomes" id="UP000001377"/>
    </source>
</evidence>
<dbReference type="eggNOG" id="COG0846">
    <property type="taxonomic scope" value="Bacteria"/>
</dbReference>
<dbReference type="PIRSF" id="PIRSF014677">
    <property type="entry name" value="UCP014677"/>
    <property type="match status" value="1"/>
</dbReference>